<feature type="transmembrane region" description="Helical" evidence="5">
    <location>
        <begin position="263"/>
        <end position="280"/>
    </location>
</feature>
<gene>
    <name evidence="7" type="ORF">ABENE_11305</name>
</gene>
<evidence type="ECO:0000256" key="5">
    <source>
        <dbReference type="SAM" id="Phobius"/>
    </source>
</evidence>
<accession>V4PRU1</accession>
<dbReference type="Gene3D" id="1.20.1250.20">
    <property type="entry name" value="MFS general substrate transporter like domains"/>
    <property type="match status" value="2"/>
</dbReference>
<dbReference type="STRING" id="1121022.GCA_000376105_03054"/>
<keyword evidence="4 5" id="KW-0472">Membrane</keyword>
<dbReference type="GO" id="GO:0005886">
    <property type="term" value="C:plasma membrane"/>
    <property type="evidence" value="ECO:0007669"/>
    <property type="project" value="TreeGrafter"/>
</dbReference>
<evidence type="ECO:0000256" key="1">
    <source>
        <dbReference type="ARBA" id="ARBA00004141"/>
    </source>
</evidence>
<dbReference type="PATRIC" id="fig|1121022.4.peg.2290"/>
<dbReference type="PROSITE" id="PS00216">
    <property type="entry name" value="SUGAR_TRANSPORT_1"/>
    <property type="match status" value="1"/>
</dbReference>
<name>V4PRU1_9CAUL</name>
<comment type="caution">
    <text evidence="7">The sequence shown here is derived from an EMBL/GenBank/DDBJ whole genome shotgun (WGS) entry which is preliminary data.</text>
</comment>
<dbReference type="PANTHER" id="PTHR23508">
    <property type="entry name" value="CARBOXYLIC ACID TRANSPORTER PROTEIN HOMOLOG"/>
    <property type="match status" value="1"/>
</dbReference>
<feature type="transmembrane region" description="Helical" evidence="5">
    <location>
        <begin position="61"/>
        <end position="82"/>
    </location>
</feature>
<sequence length="409" mass="42491">MHATRSQTQTATKLGGFRLLLLIVTCGLIMLLEGFDIQAMGIAAPLLMPLLKLDPVQAGEVFSGGQVGVVLGALMGGAISDAWGRRNTLLLAVVIFGLFSLSTVFVFNFETLLAARALTGLGLGMAMPNVIGLAIDSAPAQHRVKAVTAIMAGMPLGGAAVSAFAAAYMKQLGWHSLFYLGGIIPLALIVLIITLPNTKGIKASGSTGKGIDALFGGGRGVSTLLLWIVFFLTSSVLYMMLNWLPSLMTSRGFDISMAQLSSLVFNLVSVVGSLLMGVIVDRFGYKWAMPLAYVGFLAGICGMAFTQTFEPLLISAGLTGFFLLGAQYSLGGVSPMYYPPSARGLGTGVAIAFGRIGSITGPLMAGYVLKTGLGPFHGPAGVAMAMIPLVIIAGLAVWLLTGTAKIFAE</sequence>
<feature type="transmembrane region" description="Helical" evidence="5">
    <location>
        <begin position="312"/>
        <end position="333"/>
    </location>
</feature>
<reference evidence="7 8" key="1">
    <citation type="journal article" date="2014" name="Nature">
        <title>Sequential evolution of bacterial morphology by co-option of a developmental regulator.</title>
        <authorList>
            <person name="Jiang C."/>
            <person name="Brown P.J."/>
            <person name="Ducret A."/>
            <person name="Brun Y.V."/>
        </authorList>
    </citation>
    <scope>NUCLEOTIDE SEQUENCE [LARGE SCALE GENOMIC DNA]</scope>
    <source>
        <strain evidence="7 8">DSM 16100</strain>
    </source>
</reference>
<dbReference type="AlphaFoldDB" id="V4PRU1"/>
<feature type="transmembrane region" description="Helical" evidence="5">
    <location>
        <begin position="20"/>
        <end position="41"/>
    </location>
</feature>
<protein>
    <recommendedName>
        <fullName evidence="6">Major facilitator superfamily (MFS) profile domain-containing protein</fullName>
    </recommendedName>
</protein>
<feature type="transmembrane region" description="Helical" evidence="5">
    <location>
        <begin position="147"/>
        <end position="168"/>
    </location>
</feature>
<dbReference type="InterPro" id="IPR011701">
    <property type="entry name" value="MFS"/>
</dbReference>
<proteinExistence type="predicted"/>
<evidence type="ECO:0000259" key="6">
    <source>
        <dbReference type="PROSITE" id="PS50850"/>
    </source>
</evidence>
<feature type="transmembrane region" description="Helical" evidence="5">
    <location>
        <begin position="113"/>
        <end position="135"/>
    </location>
</feature>
<feature type="domain" description="Major facilitator superfamily (MFS) profile" evidence="6">
    <location>
        <begin position="22"/>
        <end position="405"/>
    </location>
</feature>
<evidence type="ECO:0000256" key="3">
    <source>
        <dbReference type="ARBA" id="ARBA00022989"/>
    </source>
</evidence>
<keyword evidence="2 5" id="KW-0812">Transmembrane</keyword>
<dbReference type="eggNOG" id="COG2814">
    <property type="taxonomic scope" value="Bacteria"/>
</dbReference>
<feature type="transmembrane region" description="Helical" evidence="5">
    <location>
        <begin position="380"/>
        <end position="400"/>
    </location>
</feature>
<dbReference type="SUPFAM" id="SSF103473">
    <property type="entry name" value="MFS general substrate transporter"/>
    <property type="match status" value="1"/>
</dbReference>
<dbReference type="GO" id="GO:0046943">
    <property type="term" value="F:carboxylic acid transmembrane transporter activity"/>
    <property type="evidence" value="ECO:0007669"/>
    <property type="project" value="TreeGrafter"/>
</dbReference>
<feature type="transmembrane region" description="Helical" evidence="5">
    <location>
        <begin position="287"/>
        <end position="306"/>
    </location>
</feature>
<feature type="transmembrane region" description="Helical" evidence="5">
    <location>
        <begin position="345"/>
        <end position="368"/>
    </location>
</feature>
<dbReference type="InterPro" id="IPR036259">
    <property type="entry name" value="MFS_trans_sf"/>
</dbReference>
<dbReference type="PROSITE" id="PS50850">
    <property type="entry name" value="MFS"/>
    <property type="match status" value="1"/>
</dbReference>
<evidence type="ECO:0000256" key="4">
    <source>
        <dbReference type="ARBA" id="ARBA00023136"/>
    </source>
</evidence>
<dbReference type="Pfam" id="PF07690">
    <property type="entry name" value="MFS_1"/>
    <property type="match status" value="1"/>
</dbReference>
<dbReference type="Proteomes" id="UP000017837">
    <property type="component" value="Unassembled WGS sequence"/>
</dbReference>
<dbReference type="OrthoDB" id="9800416at2"/>
<dbReference type="InterPro" id="IPR020846">
    <property type="entry name" value="MFS_dom"/>
</dbReference>
<feature type="transmembrane region" description="Helical" evidence="5">
    <location>
        <begin position="224"/>
        <end position="243"/>
    </location>
</feature>
<keyword evidence="8" id="KW-1185">Reference proteome</keyword>
<keyword evidence="3 5" id="KW-1133">Transmembrane helix</keyword>
<dbReference type="RefSeq" id="WP_018082722.1">
    <property type="nucleotide sequence ID" value="NZ_AQWM01000017.1"/>
</dbReference>
<feature type="transmembrane region" description="Helical" evidence="5">
    <location>
        <begin position="89"/>
        <end position="107"/>
    </location>
</feature>
<dbReference type="EMBL" id="AWGB01000020">
    <property type="protein sequence ID" value="ESQ91031.1"/>
    <property type="molecule type" value="Genomic_DNA"/>
</dbReference>
<feature type="transmembrane region" description="Helical" evidence="5">
    <location>
        <begin position="174"/>
        <end position="195"/>
    </location>
</feature>
<dbReference type="PANTHER" id="PTHR23508:SF10">
    <property type="entry name" value="CARBOXYLIC ACID TRANSPORTER PROTEIN HOMOLOG"/>
    <property type="match status" value="1"/>
</dbReference>
<organism evidence="7 8">
    <name type="scientific">Asticcacaulis benevestitus DSM 16100 = ATCC BAA-896</name>
    <dbReference type="NCBI Taxonomy" id="1121022"/>
    <lineage>
        <taxon>Bacteria</taxon>
        <taxon>Pseudomonadati</taxon>
        <taxon>Pseudomonadota</taxon>
        <taxon>Alphaproteobacteria</taxon>
        <taxon>Caulobacterales</taxon>
        <taxon>Caulobacteraceae</taxon>
        <taxon>Asticcacaulis</taxon>
    </lineage>
</organism>
<evidence type="ECO:0000313" key="7">
    <source>
        <dbReference type="EMBL" id="ESQ91031.1"/>
    </source>
</evidence>
<comment type="subcellular location">
    <subcellularLocation>
        <location evidence="1">Membrane</location>
        <topology evidence="1">Multi-pass membrane protein</topology>
    </subcellularLocation>
</comment>
<dbReference type="InterPro" id="IPR005829">
    <property type="entry name" value="Sugar_transporter_CS"/>
</dbReference>
<evidence type="ECO:0000313" key="8">
    <source>
        <dbReference type="Proteomes" id="UP000017837"/>
    </source>
</evidence>
<evidence type="ECO:0000256" key="2">
    <source>
        <dbReference type="ARBA" id="ARBA00022692"/>
    </source>
</evidence>